<evidence type="ECO:0000256" key="2">
    <source>
        <dbReference type="SAM" id="Phobius"/>
    </source>
</evidence>
<evidence type="ECO:0000313" key="4">
    <source>
        <dbReference type="EMBL" id="SHL24651.1"/>
    </source>
</evidence>
<sequence>MYRFCQLITIFFLSINVVANAQSIQEPAITAAIALGRQYPDSAFQLLRNLQDAAVNKKDHLTSAVCLQQMGKLCMDQGYYSKALEYYQQAETLLAASGNRRLHAANLNEMGLLYFHNTNKAAAKQLHGRALALYQQAADTAGVAATYGYIGHLFEKNQQHDSAYAYQQLALKAYESIQDNYGIAGIYENLGSICEDQEDYDSALVLFQKALAIYEANNDKTGSIEVVNNIGDVYRKTNRFRQGMSYSLQALDLAHATNNNYQIAAACKDIAQTYHLLHQNDSAYLFMEQSRKSLLNIYSDQNNRQMNFLRIMYDVNKKNDEILRLEGSHRMNVIIYSALGAVVLLLGVVGLLVISRQKLRISEQKAISEKNEQLHLAQKDQLELNSKKLANHTLQLIQRTQFMDELKDSITGIVKEDKRDNKKQLQQLLLKIEQHQHHDKQWEEFNSIFGQVHQAFFDKLNALHADLTPNDIKLVALHKMNINSKDMATILGISQDSLRVARYRVRKKLNLPEGDSLNTFAQQM</sequence>
<dbReference type="PANTHER" id="PTHR10098:SF108">
    <property type="entry name" value="TETRATRICOPEPTIDE REPEAT PROTEIN 28"/>
    <property type="match status" value="1"/>
</dbReference>
<dbReference type="PROSITE" id="PS50005">
    <property type="entry name" value="TPR"/>
    <property type="match status" value="1"/>
</dbReference>
<evidence type="ECO:0000256" key="1">
    <source>
        <dbReference type="PROSITE-ProRule" id="PRU00339"/>
    </source>
</evidence>
<dbReference type="Gene3D" id="1.25.40.10">
    <property type="entry name" value="Tetratricopeptide repeat domain"/>
    <property type="match status" value="1"/>
</dbReference>
<keyword evidence="2" id="KW-1133">Transmembrane helix</keyword>
<proteinExistence type="predicted"/>
<gene>
    <name evidence="4" type="ORF">SAMN05444266_102587</name>
</gene>
<organism evidence="4 5">
    <name type="scientific">Chitinophaga jiangningensis</name>
    <dbReference type="NCBI Taxonomy" id="1419482"/>
    <lineage>
        <taxon>Bacteria</taxon>
        <taxon>Pseudomonadati</taxon>
        <taxon>Bacteroidota</taxon>
        <taxon>Chitinophagia</taxon>
        <taxon>Chitinophagales</taxon>
        <taxon>Chitinophagaceae</taxon>
        <taxon>Chitinophaga</taxon>
    </lineage>
</organism>
<dbReference type="PANTHER" id="PTHR10098">
    <property type="entry name" value="RAPSYN-RELATED"/>
    <property type="match status" value="1"/>
</dbReference>
<dbReference type="EMBL" id="FRBL01000002">
    <property type="protein sequence ID" value="SHL24651.1"/>
    <property type="molecule type" value="Genomic_DNA"/>
</dbReference>
<feature type="signal peptide" evidence="3">
    <location>
        <begin position="1"/>
        <end position="21"/>
    </location>
</feature>
<reference evidence="4 5" key="1">
    <citation type="submission" date="2016-11" db="EMBL/GenBank/DDBJ databases">
        <authorList>
            <person name="Jaros S."/>
            <person name="Januszkiewicz K."/>
            <person name="Wedrychowicz H."/>
        </authorList>
    </citation>
    <scope>NUCLEOTIDE SEQUENCE [LARGE SCALE GENOMIC DNA]</scope>
    <source>
        <strain evidence="4 5">DSM 27406</strain>
    </source>
</reference>
<dbReference type="Pfam" id="PF13424">
    <property type="entry name" value="TPR_12"/>
    <property type="match status" value="1"/>
</dbReference>
<feature type="chain" id="PRO_5012477899" evidence="3">
    <location>
        <begin position="22"/>
        <end position="524"/>
    </location>
</feature>
<keyword evidence="5" id="KW-1185">Reference proteome</keyword>
<keyword evidence="2" id="KW-0472">Membrane</keyword>
<dbReference type="Pfam" id="PF13181">
    <property type="entry name" value="TPR_8"/>
    <property type="match status" value="1"/>
</dbReference>
<dbReference type="RefSeq" id="WP_073079442.1">
    <property type="nucleotide sequence ID" value="NZ_FRBL01000002.1"/>
</dbReference>
<keyword evidence="1" id="KW-0802">TPR repeat</keyword>
<dbReference type="AlphaFoldDB" id="A0A1M6Z2A9"/>
<dbReference type="STRING" id="1419482.SAMN05444266_102587"/>
<dbReference type="InterPro" id="IPR019734">
    <property type="entry name" value="TPR_rpt"/>
</dbReference>
<dbReference type="OrthoDB" id="1523128at2"/>
<feature type="transmembrane region" description="Helical" evidence="2">
    <location>
        <begin position="333"/>
        <end position="354"/>
    </location>
</feature>
<dbReference type="SUPFAM" id="SSF46894">
    <property type="entry name" value="C-terminal effector domain of the bipartite response regulators"/>
    <property type="match status" value="1"/>
</dbReference>
<accession>A0A1M6Z2A9</accession>
<protein>
    <submittedName>
        <fullName evidence="4">Tetratricopeptide repeat-containing protein</fullName>
    </submittedName>
</protein>
<evidence type="ECO:0000256" key="3">
    <source>
        <dbReference type="SAM" id="SignalP"/>
    </source>
</evidence>
<dbReference type="GO" id="GO:0006355">
    <property type="term" value="P:regulation of DNA-templated transcription"/>
    <property type="evidence" value="ECO:0007669"/>
    <property type="project" value="InterPro"/>
</dbReference>
<dbReference type="SUPFAM" id="SSF48452">
    <property type="entry name" value="TPR-like"/>
    <property type="match status" value="2"/>
</dbReference>
<keyword evidence="2" id="KW-0812">Transmembrane</keyword>
<evidence type="ECO:0000313" key="5">
    <source>
        <dbReference type="Proteomes" id="UP000184420"/>
    </source>
</evidence>
<dbReference type="GO" id="GO:0003677">
    <property type="term" value="F:DNA binding"/>
    <property type="evidence" value="ECO:0007669"/>
    <property type="project" value="InterPro"/>
</dbReference>
<dbReference type="SMART" id="SM00028">
    <property type="entry name" value="TPR"/>
    <property type="match status" value="5"/>
</dbReference>
<dbReference type="InterPro" id="IPR011990">
    <property type="entry name" value="TPR-like_helical_dom_sf"/>
</dbReference>
<feature type="repeat" description="TPR" evidence="1">
    <location>
        <begin position="184"/>
        <end position="217"/>
    </location>
</feature>
<keyword evidence="3" id="KW-0732">Signal</keyword>
<dbReference type="InterPro" id="IPR016032">
    <property type="entry name" value="Sig_transdc_resp-reg_C-effctor"/>
</dbReference>
<dbReference type="Proteomes" id="UP000184420">
    <property type="component" value="Unassembled WGS sequence"/>
</dbReference>
<name>A0A1M6Z2A9_9BACT</name>